<protein>
    <submittedName>
        <fullName evidence="2">Uncharacterized protein</fullName>
    </submittedName>
</protein>
<reference evidence="2" key="1">
    <citation type="journal article" date="2014" name="Int. J. Syst. Evol. Microbiol.">
        <title>Complete genome sequence of Corynebacterium casei LMG S-19264T (=DSM 44701T), isolated from a smear-ripened cheese.</title>
        <authorList>
            <consortium name="US DOE Joint Genome Institute (JGI-PGF)"/>
            <person name="Walter F."/>
            <person name="Albersmeier A."/>
            <person name="Kalinowski J."/>
            <person name="Ruckert C."/>
        </authorList>
    </citation>
    <scope>NUCLEOTIDE SEQUENCE</scope>
    <source>
        <strain evidence="2">CGMCC 4.7201</strain>
    </source>
</reference>
<feature type="region of interest" description="Disordered" evidence="1">
    <location>
        <begin position="91"/>
        <end position="111"/>
    </location>
</feature>
<feature type="region of interest" description="Disordered" evidence="1">
    <location>
        <begin position="132"/>
        <end position="154"/>
    </location>
</feature>
<name>A0A917ZR80_9ACTN</name>
<dbReference type="AlphaFoldDB" id="A0A917ZR80"/>
<organism evidence="2 3">
    <name type="scientific">Wenjunlia tyrosinilytica</name>
    <dbReference type="NCBI Taxonomy" id="1544741"/>
    <lineage>
        <taxon>Bacteria</taxon>
        <taxon>Bacillati</taxon>
        <taxon>Actinomycetota</taxon>
        <taxon>Actinomycetes</taxon>
        <taxon>Kitasatosporales</taxon>
        <taxon>Streptomycetaceae</taxon>
        <taxon>Wenjunlia</taxon>
    </lineage>
</organism>
<gene>
    <name evidence="2" type="ORF">GCM10012280_30950</name>
</gene>
<evidence type="ECO:0000313" key="2">
    <source>
        <dbReference type="EMBL" id="GGO88950.1"/>
    </source>
</evidence>
<comment type="caution">
    <text evidence="2">The sequence shown here is derived from an EMBL/GenBank/DDBJ whole genome shotgun (WGS) entry which is preliminary data.</text>
</comment>
<dbReference type="Proteomes" id="UP000641932">
    <property type="component" value="Unassembled WGS sequence"/>
</dbReference>
<keyword evidence="3" id="KW-1185">Reference proteome</keyword>
<reference evidence="2" key="2">
    <citation type="submission" date="2020-09" db="EMBL/GenBank/DDBJ databases">
        <authorList>
            <person name="Sun Q."/>
            <person name="Zhou Y."/>
        </authorList>
    </citation>
    <scope>NUCLEOTIDE SEQUENCE</scope>
    <source>
        <strain evidence="2">CGMCC 4.7201</strain>
    </source>
</reference>
<dbReference type="EMBL" id="BMMS01000012">
    <property type="protein sequence ID" value="GGO88950.1"/>
    <property type="molecule type" value="Genomic_DNA"/>
</dbReference>
<accession>A0A917ZR80</accession>
<sequence>MRGSGVAAVLRHLRGVRGPGDLGLHRREHKICHLGAGTAKGPAPVHTHRQSTVAGEERAMAASRRRAGLGAAAAALAVVALAGCWGTGGDGGGEGGGGQDPEPDGSATPNAYQAVDTPQMAFRFKVTPAERLSFTPAPSPSAARQCNGGADQSATLERGKDRIASFQVFAKSCEPTRDNDKPGNGYHGVYRSPEDIPADLRGSAERVPTAIGSALVFDQRYYECTNSCRTWTEPVAVIDLTHPADASHPALVVISPQGRLGHAELAALIKDRFAAPGR</sequence>
<evidence type="ECO:0000313" key="3">
    <source>
        <dbReference type="Proteomes" id="UP000641932"/>
    </source>
</evidence>
<evidence type="ECO:0000256" key="1">
    <source>
        <dbReference type="SAM" id="MobiDB-lite"/>
    </source>
</evidence>
<proteinExistence type="predicted"/>